<dbReference type="GO" id="GO:0006811">
    <property type="term" value="P:monoatomic ion transport"/>
    <property type="evidence" value="ECO:0007669"/>
    <property type="project" value="UniProtKB-KW"/>
</dbReference>
<dbReference type="Proteomes" id="UP001185092">
    <property type="component" value="Unassembled WGS sequence"/>
</dbReference>
<keyword evidence="7 9" id="KW-0472">Membrane</keyword>
<evidence type="ECO:0000256" key="7">
    <source>
        <dbReference type="ARBA" id="ARBA00023136"/>
    </source>
</evidence>
<dbReference type="SUPFAM" id="SSF56925">
    <property type="entry name" value="OMPA-like"/>
    <property type="match status" value="1"/>
</dbReference>
<dbReference type="RefSeq" id="WP_309941011.1">
    <property type="nucleotide sequence ID" value="NZ_AP025306.1"/>
</dbReference>
<dbReference type="AlphaFoldDB" id="A0AAE3XRN8"/>
<dbReference type="GO" id="GO:0015288">
    <property type="term" value="F:porin activity"/>
    <property type="evidence" value="ECO:0007669"/>
    <property type="project" value="UniProtKB-KW"/>
</dbReference>
<dbReference type="InterPro" id="IPR006665">
    <property type="entry name" value="OmpA-like"/>
</dbReference>
<evidence type="ECO:0000256" key="1">
    <source>
        <dbReference type="ARBA" id="ARBA00004571"/>
    </source>
</evidence>
<dbReference type="GO" id="GO:0009279">
    <property type="term" value="C:cell outer membrane"/>
    <property type="evidence" value="ECO:0007669"/>
    <property type="project" value="UniProtKB-SubCell"/>
</dbReference>
<dbReference type="PROSITE" id="PS01068">
    <property type="entry name" value="OMPA_1"/>
    <property type="match status" value="1"/>
</dbReference>
<dbReference type="Gene3D" id="2.40.160.20">
    <property type="match status" value="1"/>
</dbReference>
<dbReference type="Pfam" id="PF00691">
    <property type="entry name" value="OmpA"/>
    <property type="match status" value="1"/>
</dbReference>
<evidence type="ECO:0000256" key="10">
    <source>
        <dbReference type="SAM" id="SignalP"/>
    </source>
</evidence>
<protein>
    <submittedName>
        <fullName evidence="12">OOP family OmpA-OmpF porin</fullName>
    </submittedName>
</protein>
<dbReference type="InterPro" id="IPR036737">
    <property type="entry name" value="OmpA-like_sf"/>
</dbReference>
<evidence type="ECO:0000259" key="11">
    <source>
        <dbReference type="PROSITE" id="PS51123"/>
    </source>
</evidence>
<evidence type="ECO:0000313" key="13">
    <source>
        <dbReference type="Proteomes" id="UP001185092"/>
    </source>
</evidence>
<sequence length="419" mass="45910">MKGKFSLLCVLALGLCLNLNAQNQDDVSKFTGQDPVATKYRFKSQTMKRIALEGSVGLINGNSPSSGLKPLVGEIGVRYSLSDAFSMKLASEFGKFDYSDVKSNFFNVTAQAYVNILQLTGASTKANKFNVYFIGGLGVYQNSFEADIEGVESEKVKDKGINALAGVQFAYKVSDNIALNLTAKQVFLAMGDLSLDGTITNARAPQNNYQTVSLGVSYFLGGKKSKNAKHADWARREFISKDMLVQALEDYDKQQKADEAKAIAKAKDEVEKNTASKADVQQAVATVSRQTDEKIKNAGGSAKQLEELINKKYLMVYFPVGKSVPEDDAAFAINFVYTYLKEHPNKKVKIVGHTDNTGSVAVNQKLSEKRANYVLSQLVNMGISKDRLSVDSKGKSESRVENNTKASKAINRRVEFVIE</sequence>
<dbReference type="GO" id="GO:0046930">
    <property type="term" value="C:pore complex"/>
    <property type="evidence" value="ECO:0007669"/>
    <property type="project" value="UniProtKB-KW"/>
</dbReference>
<dbReference type="PANTHER" id="PTHR30329:SF21">
    <property type="entry name" value="LIPOPROTEIN YIAD-RELATED"/>
    <property type="match status" value="1"/>
</dbReference>
<evidence type="ECO:0000256" key="8">
    <source>
        <dbReference type="ARBA" id="ARBA00023237"/>
    </source>
</evidence>
<keyword evidence="3" id="KW-1134">Transmembrane beta strand</keyword>
<dbReference type="InterPro" id="IPR050330">
    <property type="entry name" value="Bact_OuterMem_StrucFunc"/>
</dbReference>
<dbReference type="EMBL" id="JAVDQD010000005">
    <property type="protein sequence ID" value="MDR6240779.1"/>
    <property type="molecule type" value="Genomic_DNA"/>
</dbReference>
<keyword evidence="10" id="KW-0732">Signal</keyword>
<evidence type="ECO:0000256" key="4">
    <source>
        <dbReference type="ARBA" id="ARBA00022692"/>
    </source>
</evidence>
<gene>
    <name evidence="12" type="ORF">HNQ88_003855</name>
</gene>
<evidence type="ECO:0000313" key="12">
    <source>
        <dbReference type="EMBL" id="MDR6240779.1"/>
    </source>
</evidence>
<dbReference type="InterPro" id="IPR011250">
    <property type="entry name" value="OMP/PagP_B-barrel"/>
</dbReference>
<feature type="chain" id="PRO_5042000390" evidence="10">
    <location>
        <begin position="22"/>
        <end position="419"/>
    </location>
</feature>
<keyword evidence="13" id="KW-1185">Reference proteome</keyword>
<dbReference type="SUPFAM" id="SSF103088">
    <property type="entry name" value="OmpA-like"/>
    <property type="match status" value="1"/>
</dbReference>
<comment type="subcellular location">
    <subcellularLocation>
        <location evidence="1">Cell outer membrane</location>
        <topology evidence="1">Multi-pass membrane protein</topology>
    </subcellularLocation>
</comment>
<evidence type="ECO:0000256" key="5">
    <source>
        <dbReference type="ARBA" id="ARBA00023065"/>
    </source>
</evidence>
<keyword evidence="6" id="KW-0626">Porin</keyword>
<evidence type="ECO:0000256" key="3">
    <source>
        <dbReference type="ARBA" id="ARBA00022452"/>
    </source>
</evidence>
<keyword evidence="8" id="KW-0998">Cell outer membrane</keyword>
<feature type="signal peptide" evidence="10">
    <location>
        <begin position="1"/>
        <end position="21"/>
    </location>
</feature>
<keyword evidence="4" id="KW-0812">Transmembrane</keyword>
<evidence type="ECO:0000256" key="2">
    <source>
        <dbReference type="ARBA" id="ARBA00022448"/>
    </source>
</evidence>
<dbReference type="InterPro" id="IPR006690">
    <property type="entry name" value="OMPA-like_CS"/>
</dbReference>
<proteinExistence type="predicted"/>
<evidence type="ECO:0000256" key="6">
    <source>
        <dbReference type="ARBA" id="ARBA00023114"/>
    </source>
</evidence>
<evidence type="ECO:0000256" key="9">
    <source>
        <dbReference type="PROSITE-ProRule" id="PRU00473"/>
    </source>
</evidence>
<dbReference type="PRINTS" id="PR01021">
    <property type="entry name" value="OMPADOMAIN"/>
</dbReference>
<accession>A0AAE3XRN8</accession>
<name>A0AAE3XRN8_9BACT</name>
<dbReference type="PROSITE" id="PS51123">
    <property type="entry name" value="OMPA_2"/>
    <property type="match status" value="1"/>
</dbReference>
<feature type="domain" description="OmpA-like" evidence="11">
    <location>
        <begin position="305"/>
        <end position="419"/>
    </location>
</feature>
<reference evidence="12" key="1">
    <citation type="submission" date="2023-07" db="EMBL/GenBank/DDBJ databases">
        <title>Genomic Encyclopedia of Type Strains, Phase IV (KMG-IV): sequencing the most valuable type-strain genomes for metagenomic binning, comparative biology and taxonomic classification.</title>
        <authorList>
            <person name="Goeker M."/>
        </authorList>
    </citation>
    <scope>NUCLEOTIDE SEQUENCE</scope>
    <source>
        <strain evidence="12">DSM 26174</strain>
    </source>
</reference>
<keyword evidence="2" id="KW-0813">Transport</keyword>
<keyword evidence="5" id="KW-0406">Ion transport</keyword>
<dbReference type="InterPro" id="IPR006664">
    <property type="entry name" value="OMP_bac"/>
</dbReference>
<dbReference type="Gene3D" id="3.30.1330.60">
    <property type="entry name" value="OmpA-like domain"/>
    <property type="match status" value="1"/>
</dbReference>
<dbReference type="PANTHER" id="PTHR30329">
    <property type="entry name" value="STATOR ELEMENT OF FLAGELLAR MOTOR COMPLEX"/>
    <property type="match status" value="1"/>
</dbReference>
<comment type="caution">
    <text evidence="12">The sequence shown here is derived from an EMBL/GenBank/DDBJ whole genome shotgun (WGS) entry which is preliminary data.</text>
</comment>
<dbReference type="CDD" id="cd07185">
    <property type="entry name" value="OmpA_C-like"/>
    <property type="match status" value="1"/>
</dbReference>
<organism evidence="12 13">
    <name type="scientific">Aureibacter tunicatorum</name>
    <dbReference type="NCBI Taxonomy" id="866807"/>
    <lineage>
        <taxon>Bacteria</taxon>
        <taxon>Pseudomonadati</taxon>
        <taxon>Bacteroidota</taxon>
        <taxon>Cytophagia</taxon>
        <taxon>Cytophagales</taxon>
        <taxon>Persicobacteraceae</taxon>
        <taxon>Aureibacter</taxon>
    </lineage>
</organism>